<gene>
    <name evidence="3" type="ORF">BZG73_03735</name>
</gene>
<proteinExistence type="predicted"/>
<dbReference type="InterPro" id="IPR016910">
    <property type="entry name" value="UCP029195_PTS_EIIA2"/>
</dbReference>
<dbReference type="InterPro" id="IPR051541">
    <property type="entry name" value="PTS_SugarTrans_NitroReg"/>
</dbReference>
<evidence type="ECO:0000313" key="4">
    <source>
        <dbReference type="Proteomes" id="UP000189410"/>
    </source>
</evidence>
<comment type="caution">
    <text evidence="3">The sequence shown here is derived from an EMBL/GenBank/DDBJ whole genome shotgun (WGS) entry which is preliminary data.</text>
</comment>
<dbReference type="PANTHER" id="PTHR47738:SF1">
    <property type="entry name" value="NITROGEN REGULATORY PROTEIN"/>
    <property type="match status" value="1"/>
</dbReference>
<dbReference type="EMBL" id="MUFB01000004">
    <property type="protein sequence ID" value="OOE86958.1"/>
    <property type="molecule type" value="Genomic_DNA"/>
</dbReference>
<accession>A0ABX3KE10</accession>
<dbReference type="InterPro" id="IPR035895">
    <property type="entry name" value="HPr-like_sf"/>
</dbReference>
<evidence type="ECO:0000259" key="2">
    <source>
        <dbReference type="PROSITE" id="PS51094"/>
    </source>
</evidence>
<dbReference type="RefSeq" id="WP_077667628.1">
    <property type="nucleotide sequence ID" value="NZ_MUFB01000004.1"/>
</dbReference>
<dbReference type="SUPFAM" id="SSF55804">
    <property type="entry name" value="Phoshotransferase/anion transport protein"/>
    <property type="match status" value="1"/>
</dbReference>
<dbReference type="PROSITE" id="PS51094">
    <property type="entry name" value="PTS_EIIA_TYPE_2"/>
    <property type="match status" value="1"/>
</dbReference>
<keyword evidence="4" id="KW-1185">Reference proteome</keyword>
<protein>
    <recommendedName>
        <fullName evidence="2">PTS EIIA type-2 domain-containing protein</fullName>
    </recommendedName>
</protein>
<dbReference type="SUPFAM" id="SSF55594">
    <property type="entry name" value="HPr-like"/>
    <property type="match status" value="1"/>
</dbReference>
<dbReference type="Pfam" id="PF00359">
    <property type="entry name" value="PTS_EIIA_2"/>
    <property type="match status" value="1"/>
</dbReference>
<dbReference type="PIRSF" id="PIRSF029195">
    <property type="entry name" value="UCP029195_PTS_EIIA2"/>
    <property type="match status" value="1"/>
</dbReference>
<name>A0ABX3KE10_9GAMM</name>
<dbReference type="InterPro" id="IPR016152">
    <property type="entry name" value="PTrfase/Anion_transptr"/>
</dbReference>
<dbReference type="PANTHER" id="PTHR47738">
    <property type="entry name" value="PTS SYSTEM FRUCTOSE-LIKE EIIA COMPONENT-RELATED"/>
    <property type="match status" value="1"/>
</dbReference>
<dbReference type="Proteomes" id="UP000189410">
    <property type="component" value="Unassembled WGS sequence"/>
</dbReference>
<keyword evidence="1" id="KW-0762">Sugar transport</keyword>
<dbReference type="InterPro" id="IPR002178">
    <property type="entry name" value="PTS_EIIA_type-2_dom"/>
</dbReference>
<organism evidence="3 4">
    <name type="scientific">Salinivibrio siamensis</name>
    <dbReference type="NCBI Taxonomy" id="414286"/>
    <lineage>
        <taxon>Bacteria</taxon>
        <taxon>Pseudomonadati</taxon>
        <taxon>Pseudomonadota</taxon>
        <taxon>Gammaproteobacteria</taxon>
        <taxon>Vibrionales</taxon>
        <taxon>Vibrionaceae</taxon>
        <taxon>Salinivibrio</taxon>
    </lineage>
</organism>
<sequence>MTGAFVCFSASQQGLASWQLSELARLCSLFSGQSTFVNVSKDRTASPTDTLSILATGTQSSDICLLLIEGVDAELMCLVLAEYVSKHWHLLSTSAFAAPTNDKSDFKSPVTYLNLRFEGLKTKAIQYESLLREIVERVAEQDTSMQAYAAFMAREAHSSTYLGDGVALPHIIDSSISHATIIVTRCQPAITWRNRESVSLCIALAVPSDIERPILRAISRLSRRLSSSTFRRWLTHCDDIPTQIAMLHAVLDQD</sequence>
<keyword evidence="1" id="KW-0813">Transport</keyword>
<reference evidence="3 4" key="1">
    <citation type="journal article" date="2017" name="Genome Announc.">
        <title>Draft Genome Sequences of Salinivibrio proteolyticus, Salinivibrio sharmensis, Salinivibrio siamensis, Salinivibrio costicola subsp. alcaliphilus, Salinivibrio costicola subsp. vallismortis, and 29 New Isolates Belonging to the Genus Salinivibrio.</title>
        <authorList>
            <person name="Lopez-Hermoso C."/>
            <person name="de la Haba R.R."/>
            <person name="Sanchez-Porro C."/>
            <person name="Bayliss S.C."/>
            <person name="Feil E.J."/>
            <person name="Ventosa A."/>
        </authorList>
    </citation>
    <scope>NUCLEOTIDE SEQUENCE [LARGE SCALE GENOMIC DNA]</scope>
    <source>
        <strain evidence="3 4">JCM 14472</strain>
    </source>
</reference>
<dbReference type="Gene3D" id="3.40.930.10">
    <property type="entry name" value="Mannitol-specific EII, Chain A"/>
    <property type="match status" value="1"/>
</dbReference>
<evidence type="ECO:0000256" key="1">
    <source>
        <dbReference type="ARBA" id="ARBA00022597"/>
    </source>
</evidence>
<feature type="domain" description="PTS EIIA type-2" evidence="2">
    <location>
        <begin position="104"/>
        <end position="254"/>
    </location>
</feature>
<evidence type="ECO:0000313" key="3">
    <source>
        <dbReference type="EMBL" id="OOE86958.1"/>
    </source>
</evidence>